<dbReference type="EMBL" id="QUNO01000009">
    <property type="protein sequence ID" value="REH43614.1"/>
    <property type="molecule type" value="Genomic_DNA"/>
</dbReference>
<dbReference type="AlphaFoldDB" id="A0A3E0HEB6"/>
<reference evidence="1 2" key="1">
    <citation type="submission" date="2018-08" db="EMBL/GenBank/DDBJ databases">
        <title>Genomic Encyclopedia of Archaeal and Bacterial Type Strains, Phase II (KMG-II): from individual species to whole genera.</title>
        <authorList>
            <person name="Goeker M."/>
        </authorList>
    </citation>
    <scope>NUCLEOTIDE SEQUENCE [LARGE SCALE GENOMIC DNA]</scope>
    <source>
        <strain evidence="1 2">DSM 45791</strain>
    </source>
</reference>
<evidence type="ECO:0000313" key="1">
    <source>
        <dbReference type="EMBL" id="REH43614.1"/>
    </source>
</evidence>
<name>A0A3E0HEB6_9PSEU</name>
<accession>A0A3E0HEB6</accession>
<dbReference type="Proteomes" id="UP000256269">
    <property type="component" value="Unassembled WGS sequence"/>
</dbReference>
<dbReference type="RefSeq" id="WP_116177060.1">
    <property type="nucleotide sequence ID" value="NZ_CP144375.1"/>
</dbReference>
<sequence>MALIEENAEPPAVSVPFGVGMAEIARAAARCGLTVAAAWQMVTVIGAAKAESLAIVRGEQPLTEGAVSRAAAALAAEDRLIGGGRG</sequence>
<organism evidence="1 2">
    <name type="scientific">Kutzneria buriramensis</name>
    <dbReference type="NCBI Taxonomy" id="1045776"/>
    <lineage>
        <taxon>Bacteria</taxon>
        <taxon>Bacillati</taxon>
        <taxon>Actinomycetota</taxon>
        <taxon>Actinomycetes</taxon>
        <taxon>Pseudonocardiales</taxon>
        <taxon>Pseudonocardiaceae</taxon>
        <taxon>Kutzneria</taxon>
    </lineage>
</organism>
<protein>
    <submittedName>
        <fullName evidence="1">Uncharacterized protein</fullName>
    </submittedName>
</protein>
<keyword evidence="2" id="KW-1185">Reference proteome</keyword>
<proteinExistence type="predicted"/>
<gene>
    <name evidence="1" type="ORF">BCF44_109157</name>
</gene>
<comment type="caution">
    <text evidence="1">The sequence shown here is derived from an EMBL/GenBank/DDBJ whole genome shotgun (WGS) entry which is preliminary data.</text>
</comment>
<evidence type="ECO:0000313" key="2">
    <source>
        <dbReference type="Proteomes" id="UP000256269"/>
    </source>
</evidence>